<keyword evidence="3" id="KW-1185">Reference proteome</keyword>
<sequence length="218" mass="23806">MLSRRHAGAHCAGGGCRGGRGGIPSFPPFPAVFVARPPPGPCAIDSEWRLAGRGGAGRRFTSGVRRSFSVFIAPIHRKKKCFSNSLHIFMASFILIAPYVSIVGFTRTKLSPTNRSLISCLGKSGGEEWREGVRRESNNTDVNLFMRSHSGRTEDRRRGGVPHATAYLLLHSDKQTFSARASAPVYRGTGSEYIYYNTGVRRTRAPAPGFYALLCSNV</sequence>
<keyword evidence="1" id="KW-1133">Transmembrane helix</keyword>
<dbReference type="PROSITE" id="PS51257">
    <property type="entry name" value="PROKAR_LIPOPROTEIN"/>
    <property type="match status" value="1"/>
</dbReference>
<dbReference type="EMBL" id="BGZK01000231">
    <property type="protein sequence ID" value="GBP30269.1"/>
    <property type="molecule type" value="Genomic_DNA"/>
</dbReference>
<accession>A0A4C1UVE7</accession>
<evidence type="ECO:0000313" key="2">
    <source>
        <dbReference type="EMBL" id="GBP30269.1"/>
    </source>
</evidence>
<proteinExistence type="predicted"/>
<reference evidence="2 3" key="1">
    <citation type="journal article" date="2019" name="Commun. Biol.">
        <title>The bagworm genome reveals a unique fibroin gene that provides high tensile strength.</title>
        <authorList>
            <person name="Kono N."/>
            <person name="Nakamura H."/>
            <person name="Ohtoshi R."/>
            <person name="Tomita M."/>
            <person name="Numata K."/>
            <person name="Arakawa K."/>
        </authorList>
    </citation>
    <scope>NUCLEOTIDE SEQUENCE [LARGE SCALE GENOMIC DNA]</scope>
</reference>
<keyword evidence="1" id="KW-0472">Membrane</keyword>
<evidence type="ECO:0000313" key="3">
    <source>
        <dbReference type="Proteomes" id="UP000299102"/>
    </source>
</evidence>
<gene>
    <name evidence="2" type="ORF">EVAR_27881_1</name>
</gene>
<feature type="transmembrane region" description="Helical" evidence="1">
    <location>
        <begin position="86"/>
        <end position="105"/>
    </location>
</feature>
<evidence type="ECO:0000256" key="1">
    <source>
        <dbReference type="SAM" id="Phobius"/>
    </source>
</evidence>
<dbReference type="AlphaFoldDB" id="A0A4C1UVE7"/>
<protein>
    <submittedName>
        <fullName evidence="2">Uncharacterized protein</fullName>
    </submittedName>
</protein>
<organism evidence="2 3">
    <name type="scientific">Eumeta variegata</name>
    <name type="common">Bagworm moth</name>
    <name type="synonym">Eumeta japonica</name>
    <dbReference type="NCBI Taxonomy" id="151549"/>
    <lineage>
        <taxon>Eukaryota</taxon>
        <taxon>Metazoa</taxon>
        <taxon>Ecdysozoa</taxon>
        <taxon>Arthropoda</taxon>
        <taxon>Hexapoda</taxon>
        <taxon>Insecta</taxon>
        <taxon>Pterygota</taxon>
        <taxon>Neoptera</taxon>
        <taxon>Endopterygota</taxon>
        <taxon>Lepidoptera</taxon>
        <taxon>Glossata</taxon>
        <taxon>Ditrysia</taxon>
        <taxon>Tineoidea</taxon>
        <taxon>Psychidae</taxon>
        <taxon>Oiketicinae</taxon>
        <taxon>Eumeta</taxon>
    </lineage>
</organism>
<name>A0A4C1UVE7_EUMVA</name>
<dbReference type="Proteomes" id="UP000299102">
    <property type="component" value="Unassembled WGS sequence"/>
</dbReference>
<keyword evidence="1" id="KW-0812">Transmembrane</keyword>
<comment type="caution">
    <text evidence="2">The sequence shown here is derived from an EMBL/GenBank/DDBJ whole genome shotgun (WGS) entry which is preliminary data.</text>
</comment>